<evidence type="ECO:0008006" key="3">
    <source>
        <dbReference type="Google" id="ProtNLM"/>
    </source>
</evidence>
<dbReference type="eggNOG" id="ENOG50300MU">
    <property type="taxonomic scope" value="Bacteria"/>
</dbReference>
<dbReference type="OrthoDB" id="9809061at2"/>
<dbReference type="GO" id="GO:0006109">
    <property type="term" value="P:regulation of carbohydrate metabolic process"/>
    <property type="evidence" value="ECO:0007669"/>
    <property type="project" value="InterPro"/>
</dbReference>
<organism evidence="1 2">
    <name type="scientific">Shewanella piezotolerans (strain WP3 / JCM 13877)</name>
    <dbReference type="NCBI Taxonomy" id="225849"/>
    <lineage>
        <taxon>Bacteria</taxon>
        <taxon>Pseudomonadati</taxon>
        <taxon>Pseudomonadota</taxon>
        <taxon>Gammaproteobacteria</taxon>
        <taxon>Alteromonadales</taxon>
        <taxon>Shewanellaceae</taxon>
        <taxon>Shewanella</taxon>
    </lineage>
</organism>
<dbReference type="InterPro" id="IPR036107">
    <property type="entry name" value="CsrA_sf"/>
</dbReference>
<dbReference type="GO" id="GO:0003723">
    <property type="term" value="F:RNA binding"/>
    <property type="evidence" value="ECO:0007669"/>
    <property type="project" value="InterPro"/>
</dbReference>
<dbReference type="EMBL" id="CP000472">
    <property type="protein sequence ID" value="ACJ30105.1"/>
    <property type="molecule type" value="Genomic_DNA"/>
</dbReference>
<evidence type="ECO:0000313" key="2">
    <source>
        <dbReference type="Proteomes" id="UP000000753"/>
    </source>
</evidence>
<dbReference type="HOGENOM" id="CLU_2976792_0_0_6"/>
<proteinExistence type="predicted"/>
<gene>
    <name evidence="1" type="ordered locus">swp_3405</name>
</gene>
<reference evidence="1 2" key="1">
    <citation type="journal article" date="2008" name="PLoS ONE">
        <title>Environmental adaptation: genomic analysis of the piezotolerant and psychrotolerant deep-sea iron reducing bacterium Shewanella piezotolerans WP3.</title>
        <authorList>
            <person name="Wang F."/>
            <person name="Wang J."/>
            <person name="Jian H."/>
            <person name="Zhang B."/>
            <person name="Li S."/>
            <person name="Wang F."/>
            <person name="Zeng X."/>
            <person name="Gao L."/>
            <person name="Bartlett D.H."/>
            <person name="Yu J."/>
            <person name="Hu S."/>
            <person name="Xiao X."/>
        </authorList>
    </citation>
    <scope>NUCLEOTIDE SEQUENCE [LARGE SCALE GENOMIC DNA]</scope>
    <source>
        <strain evidence="2">WP3 / JCM 13877</strain>
    </source>
</reference>
<name>B8CRU7_SHEPW</name>
<sequence length="59" mass="6569">MLILTRSVNSAIILSNIYDEHGNSLGEIEINIFKDNRIGVKADKSIDIVRAEALDAERN</sequence>
<dbReference type="AlphaFoldDB" id="B8CRU7"/>
<accession>B8CRU7</accession>
<keyword evidence="2" id="KW-1185">Reference proteome</keyword>
<dbReference type="RefSeq" id="WP_020913454.1">
    <property type="nucleotide sequence ID" value="NC_011566.1"/>
</dbReference>
<dbReference type="Gene3D" id="2.60.40.4380">
    <property type="entry name" value="Translational regulator CsrA"/>
    <property type="match status" value="1"/>
</dbReference>
<dbReference type="GO" id="GO:0006402">
    <property type="term" value="P:mRNA catabolic process"/>
    <property type="evidence" value="ECO:0007669"/>
    <property type="project" value="InterPro"/>
</dbReference>
<dbReference type="KEGG" id="swp:swp_3405"/>
<evidence type="ECO:0000313" key="1">
    <source>
        <dbReference type="EMBL" id="ACJ30105.1"/>
    </source>
</evidence>
<dbReference type="Proteomes" id="UP000000753">
    <property type="component" value="Chromosome"/>
</dbReference>
<protein>
    <recommendedName>
        <fullName evidence="3">Carbon storage regulator</fullName>
    </recommendedName>
</protein>